<keyword evidence="4" id="KW-1185">Reference proteome</keyword>
<evidence type="ECO:0000313" key="4">
    <source>
        <dbReference type="Proteomes" id="UP000575083"/>
    </source>
</evidence>
<feature type="compositionally biased region" description="Low complexity" evidence="1">
    <location>
        <begin position="144"/>
        <end position="162"/>
    </location>
</feature>
<dbReference type="RefSeq" id="WP_184859534.1">
    <property type="nucleotide sequence ID" value="NZ_JACHLK010000007.1"/>
</dbReference>
<accession>A0A7X0UA85</accession>
<evidence type="ECO:0000313" key="3">
    <source>
        <dbReference type="EMBL" id="MBB6560971.1"/>
    </source>
</evidence>
<evidence type="ECO:0000256" key="1">
    <source>
        <dbReference type="SAM" id="MobiDB-lite"/>
    </source>
</evidence>
<gene>
    <name evidence="3" type="ORF">HNP48_003659</name>
</gene>
<dbReference type="InterPro" id="IPR007690">
    <property type="entry name" value="T2SS_GspM"/>
</dbReference>
<keyword evidence="2" id="KW-0472">Membrane</keyword>
<protein>
    <submittedName>
        <fullName evidence="3">General secretion pathway protein M</fullName>
    </submittedName>
</protein>
<sequence>MSQLAPLKAQWQAMAPREQNLVLGATAIVSLALVWWVAISPALQTLRTAPKRHAELDTQLQRMRGLQAEAQQLQAVPQSSTGDATGALRSGLTQRLGTAAQLNVAGDRATVTLKAAPADALAQWLALARSNARAVPIEARLTRAAAPATPAATSNSSARPGQPTTPPAMVPPGPGAPPAGPLVPPIPGAMPAVGAPPAPITATPAGAAPGGAPRWDGTLVLTLPAR</sequence>
<dbReference type="AlphaFoldDB" id="A0A7X0UA85"/>
<dbReference type="Proteomes" id="UP000575083">
    <property type="component" value="Unassembled WGS sequence"/>
</dbReference>
<keyword evidence="2" id="KW-1133">Transmembrane helix</keyword>
<dbReference type="EMBL" id="JACHLK010000007">
    <property type="protein sequence ID" value="MBB6560971.1"/>
    <property type="molecule type" value="Genomic_DNA"/>
</dbReference>
<proteinExistence type="predicted"/>
<comment type="caution">
    <text evidence="3">The sequence shown here is derived from an EMBL/GenBank/DDBJ whole genome shotgun (WGS) entry which is preliminary data.</text>
</comment>
<dbReference type="GO" id="GO:0015627">
    <property type="term" value="C:type II protein secretion system complex"/>
    <property type="evidence" value="ECO:0007669"/>
    <property type="project" value="InterPro"/>
</dbReference>
<evidence type="ECO:0000256" key="2">
    <source>
        <dbReference type="SAM" id="Phobius"/>
    </source>
</evidence>
<organism evidence="3 4">
    <name type="scientific">Acidovorax soli</name>
    <dbReference type="NCBI Taxonomy" id="592050"/>
    <lineage>
        <taxon>Bacteria</taxon>
        <taxon>Pseudomonadati</taxon>
        <taxon>Pseudomonadota</taxon>
        <taxon>Betaproteobacteria</taxon>
        <taxon>Burkholderiales</taxon>
        <taxon>Comamonadaceae</taxon>
        <taxon>Acidovorax</taxon>
    </lineage>
</organism>
<feature type="compositionally biased region" description="Pro residues" evidence="1">
    <location>
        <begin position="163"/>
        <end position="179"/>
    </location>
</feature>
<reference evidence="3 4" key="1">
    <citation type="submission" date="2020-08" db="EMBL/GenBank/DDBJ databases">
        <title>Functional genomics of gut bacteria from endangered species of beetles.</title>
        <authorList>
            <person name="Carlos-Shanley C."/>
        </authorList>
    </citation>
    <scope>NUCLEOTIDE SEQUENCE [LARGE SCALE GENOMIC DNA]</scope>
    <source>
        <strain evidence="3 4">S00198</strain>
    </source>
</reference>
<name>A0A7X0UA85_9BURK</name>
<dbReference type="Pfam" id="PF04612">
    <property type="entry name" value="T2SSM"/>
    <property type="match status" value="1"/>
</dbReference>
<feature type="transmembrane region" description="Helical" evidence="2">
    <location>
        <begin position="21"/>
        <end position="43"/>
    </location>
</feature>
<dbReference type="GO" id="GO:0015628">
    <property type="term" value="P:protein secretion by the type II secretion system"/>
    <property type="evidence" value="ECO:0007669"/>
    <property type="project" value="InterPro"/>
</dbReference>
<keyword evidence="2" id="KW-0812">Transmembrane</keyword>
<feature type="region of interest" description="Disordered" evidence="1">
    <location>
        <begin position="144"/>
        <end position="179"/>
    </location>
</feature>